<proteinExistence type="predicted"/>
<accession>A0ABX7MXR6</accession>
<reference evidence="1 2" key="1">
    <citation type="submission" date="2021-02" db="EMBL/GenBank/DDBJ databases">
        <title>De Novo genome assembly of isolated myxobacteria.</title>
        <authorList>
            <person name="Stevens D.C."/>
        </authorList>
    </citation>
    <scope>NUCLEOTIDE SEQUENCE [LARGE SCALE GENOMIC DNA]</scope>
    <source>
        <strain evidence="1 2">SCHIC003</strain>
    </source>
</reference>
<name>A0ABX7MXR6_9BACT</name>
<keyword evidence="2" id="KW-1185">Reference proteome</keyword>
<organism evidence="1 2">
    <name type="scientific">Myxococcus landrumensis</name>
    <dbReference type="NCBI Taxonomy" id="2813577"/>
    <lineage>
        <taxon>Bacteria</taxon>
        <taxon>Pseudomonadati</taxon>
        <taxon>Myxococcota</taxon>
        <taxon>Myxococcia</taxon>
        <taxon>Myxococcales</taxon>
        <taxon>Cystobacterineae</taxon>
        <taxon>Myxococcaceae</taxon>
        <taxon>Myxococcus</taxon>
    </lineage>
</organism>
<protein>
    <recommendedName>
        <fullName evidence="3">Dickkopf N-terminal cysteine-rich domain-containing protein</fullName>
    </recommendedName>
</protein>
<sequence>MNWRTPTTVITALLLPLPLVLILGGALQPQTPESIRGRAISPVLSVEERSHLRTYRRNCSTSDSCEAPLGCLMDARAHAQYCADSQCLTDAQCSDGQHCQLLSTEGSGPLVRYCIPRGIRAEGERCIKVPATHDEACAPGLVCGGRGGFCARPCTLSSSKACAPGFFCADTRPEPLCLPSCEQRGCPEGQQCIRHDEGASTCARVLGPSCQQSPCPQGQTCEVIHSPQFPDRIWSECEQRCGQDRPPCPSDLVCDGWSCKQPCQPNGPNTCAEGFRCFQRRPSSPWVCHPHW</sequence>
<evidence type="ECO:0000313" key="2">
    <source>
        <dbReference type="Proteomes" id="UP000663090"/>
    </source>
</evidence>
<dbReference type="RefSeq" id="WP_206712749.1">
    <property type="nucleotide sequence ID" value="NZ_CP071091.1"/>
</dbReference>
<dbReference type="Proteomes" id="UP000663090">
    <property type="component" value="Chromosome"/>
</dbReference>
<evidence type="ECO:0008006" key="3">
    <source>
        <dbReference type="Google" id="ProtNLM"/>
    </source>
</evidence>
<gene>
    <name evidence="1" type="ORF">JY572_21445</name>
</gene>
<dbReference type="EMBL" id="CP071091">
    <property type="protein sequence ID" value="QSQ10989.1"/>
    <property type="molecule type" value="Genomic_DNA"/>
</dbReference>
<evidence type="ECO:0000313" key="1">
    <source>
        <dbReference type="EMBL" id="QSQ10989.1"/>
    </source>
</evidence>